<dbReference type="Proteomes" id="UP001379945">
    <property type="component" value="Unassembled WGS sequence"/>
</dbReference>
<dbReference type="InterPro" id="IPR020568">
    <property type="entry name" value="Ribosomal_Su5_D2-typ_SF"/>
</dbReference>
<comment type="similarity">
    <text evidence="1">Belongs to the IMPACT family.</text>
</comment>
<feature type="domain" description="UPF0029" evidence="3">
    <location>
        <begin position="134"/>
        <end position="189"/>
    </location>
</feature>
<dbReference type="SUPFAM" id="SSF54211">
    <property type="entry name" value="Ribosomal protein S5 domain 2-like"/>
    <property type="match status" value="1"/>
</dbReference>
<reference evidence="4 5" key="1">
    <citation type="submission" date="2024-04" db="EMBL/GenBank/DDBJ databases">
        <title>Novel species of the genus Ideonella isolated from streams.</title>
        <authorList>
            <person name="Lu H."/>
        </authorList>
    </citation>
    <scope>NUCLEOTIDE SEQUENCE [LARGE SCALE GENOMIC DNA]</scope>
    <source>
        <strain evidence="4 5">LYT19W</strain>
    </source>
</reference>
<evidence type="ECO:0000313" key="4">
    <source>
        <dbReference type="EMBL" id="MEK8047495.1"/>
    </source>
</evidence>
<keyword evidence="5" id="KW-1185">Reference proteome</keyword>
<evidence type="ECO:0000259" key="3">
    <source>
        <dbReference type="Pfam" id="PF09186"/>
    </source>
</evidence>
<dbReference type="InterPro" id="IPR015269">
    <property type="entry name" value="UPF0029_Impact_C"/>
</dbReference>
<sequence>MPFSLSEPVHAELIIKKSRFIACVQPVADRAAAQAVVAELRAQHPGAVHVCWALMAGGQSAAVDDGEPSGTAGRPMLDVLRHQDLDGVLATVVRYWGGVKLGAGGLVRAYTDSVAQALLKATKVPRQRLRHLHCQVPYALEGWLRRQLDTAGASLGEVTHGSLVEVRFSLPDSDADALVKALEDGGQGRLGWIKPD</sequence>
<dbReference type="InterPro" id="IPR036956">
    <property type="entry name" value="Impact_N_sf"/>
</dbReference>
<dbReference type="EMBL" id="JBBUTI010000009">
    <property type="protein sequence ID" value="MEK8047495.1"/>
    <property type="molecule type" value="Genomic_DNA"/>
</dbReference>
<dbReference type="SUPFAM" id="SSF54980">
    <property type="entry name" value="EF-G C-terminal domain-like"/>
    <property type="match status" value="1"/>
</dbReference>
<comment type="caution">
    <text evidence="4">The sequence shown here is derived from an EMBL/GenBank/DDBJ whole genome shotgun (WGS) entry which is preliminary data.</text>
</comment>
<gene>
    <name evidence="4" type="ORF">AACH00_14120</name>
</gene>
<dbReference type="RefSeq" id="WP_341399802.1">
    <property type="nucleotide sequence ID" value="NZ_JBBUTI010000009.1"/>
</dbReference>
<accession>A0ABU9C8D1</accession>
<dbReference type="Pfam" id="PF09186">
    <property type="entry name" value="DUF1949"/>
    <property type="match status" value="1"/>
</dbReference>
<protein>
    <submittedName>
        <fullName evidence="4">YigZ family protein</fullName>
    </submittedName>
</protein>
<dbReference type="InterPro" id="IPR023582">
    <property type="entry name" value="Impact"/>
</dbReference>
<dbReference type="InterPro" id="IPR035647">
    <property type="entry name" value="EFG_III/V"/>
</dbReference>
<feature type="domain" description="Impact N-terminal" evidence="2">
    <location>
        <begin position="16"/>
        <end position="118"/>
    </location>
</feature>
<proteinExistence type="inferred from homology"/>
<dbReference type="PANTHER" id="PTHR16301">
    <property type="entry name" value="IMPACT-RELATED"/>
    <property type="match status" value="1"/>
</dbReference>
<dbReference type="Gene3D" id="3.30.230.30">
    <property type="entry name" value="Impact, N-terminal domain"/>
    <property type="match status" value="1"/>
</dbReference>
<evidence type="ECO:0000313" key="5">
    <source>
        <dbReference type="Proteomes" id="UP001379945"/>
    </source>
</evidence>
<evidence type="ECO:0000256" key="1">
    <source>
        <dbReference type="ARBA" id="ARBA00007665"/>
    </source>
</evidence>
<dbReference type="PANTHER" id="PTHR16301:SF20">
    <property type="entry name" value="IMPACT FAMILY MEMBER YIGZ"/>
    <property type="match status" value="1"/>
</dbReference>
<dbReference type="InterPro" id="IPR001498">
    <property type="entry name" value="Impact_N"/>
</dbReference>
<evidence type="ECO:0000259" key="2">
    <source>
        <dbReference type="Pfam" id="PF01205"/>
    </source>
</evidence>
<name>A0ABU9C8D1_9BURK</name>
<dbReference type="Pfam" id="PF01205">
    <property type="entry name" value="Impact_N"/>
    <property type="match status" value="1"/>
</dbReference>
<organism evidence="4 5">
    <name type="scientific">Ideonella margarita</name>
    <dbReference type="NCBI Taxonomy" id="2984191"/>
    <lineage>
        <taxon>Bacteria</taxon>
        <taxon>Pseudomonadati</taxon>
        <taxon>Pseudomonadota</taxon>
        <taxon>Betaproteobacteria</taxon>
        <taxon>Burkholderiales</taxon>
        <taxon>Sphaerotilaceae</taxon>
        <taxon>Ideonella</taxon>
    </lineage>
</organism>